<dbReference type="InterPro" id="IPR026983">
    <property type="entry name" value="DHC"/>
</dbReference>
<evidence type="ECO:0000259" key="1">
    <source>
        <dbReference type="Pfam" id="PF12781"/>
    </source>
</evidence>
<feature type="non-terminal residue" evidence="3">
    <location>
        <position position="1"/>
    </location>
</feature>
<organism evidence="3 5">
    <name type="scientific">Rotaria magnacalcarata</name>
    <dbReference type="NCBI Taxonomy" id="392030"/>
    <lineage>
        <taxon>Eukaryota</taxon>
        <taxon>Metazoa</taxon>
        <taxon>Spiralia</taxon>
        <taxon>Gnathifera</taxon>
        <taxon>Rotifera</taxon>
        <taxon>Eurotatoria</taxon>
        <taxon>Bdelloidea</taxon>
        <taxon>Philodinida</taxon>
        <taxon>Philodinidae</taxon>
        <taxon>Rotaria</taxon>
    </lineage>
</organism>
<dbReference type="Pfam" id="PF12781">
    <property type="entry name" value="AAA_9"/>
    <property type="match status" value="1"/>
</dbReference>
<dbReference type="GO" id="GO:0045505">
    <property type="term" value="F:dynein intermediate chain binding"/>
    <property type="evidence" value="ECO:0007669"/>
    <property type="project" value="InterPro"/>
</dbReference>
<dbReference type="Gene3D" id="3.40.50.300">
    <property type="entry name" value="P-loop containing nucleotide triphosphate hydrolases"/>
    <property type="match status" value="1"/>
</dbReference>
<dbReference type="AlphaFoldDB" id="A0A8S2ZZI6"/>
<evidence type="ECO:0000313" key="3">
    <source>
        <dbReference type="EMBL" id="CAF4643796.1"/>
    </source>
</evidence>
<accession>A0A8S2ZZI6</accession>
<feature type="domain" description="Dynein heavy chain ATP-binding dynein motor region" evidence="1">
    <location>
        <begin position="3"/>
        <end position="35"/>
    </location>
</feature>
<reference evidence="3" key="1">
    <citation type="submission" date="2021-02" db="EMBL/GenBank/DDBJ databases">
        <authorList>
            <person name="Nowell W R."/>
        </authorList>
    </citation>
    <scope>NUCLEOTIDE SEQUENCE</scope>
</reference>
<dbReference type="PANTHER" id="PTHR22878">
    <property type="entry name" value="DYNEIN HEAVY CHAIN 6, AXONEMAL-LIKE-RELATED"/>
    <property type="match status" value="1"/>
</dbReference>
<proteinExistence type="predicted"/>
<gene>
    <name evidence="3" type="ORF">BYL167_LOCUS41881</name>
    <name evidence="4" type="ORF">GIL414_LOCUS48602</name>
    <name evidence="2" type="ORF">SMN809_LOCUS36023</name>
</gene>
<dbReference type="PANTHER" id="PTHR22878:SF70">
    <property type="entry name" value="DYNEIN HEAVY CHAIN 2, AXONEMAL"/>
    <property type="match status" value="1"/>
</dbReference>
<evidence type="ECO:0000313" key="4">
    <source>
        <dbReference type="EMBL" id="CAF4834083.1"/>
    </source>
</evidence>
<dbReference type="InterPro" id="IPR027417">
    <property type="entry name" value="P-loop_NTPase"/>
</dbReference>
<dbReference type="Proteomes" id="UP000676336">
    <property type="component" value="Unassembled WGS sequence"/>
</dbReference>
<dbReference type="Proteomes" id="UP000681967">
    <property type="component" value="Unassembled WGS sequence"/>
</dbReference>
<sequence length="51" mass="5982">GVEMIRLGDKVIEYSKDFKLFITTKLRNPHYLPGLIDDSIEKYLSNNCFVF</sequence>
<dbReference type="GO" id="GO:0030286">
    <property type="term" value="C:dynein complex"/>
    <property type="evidence" value="ECO:0007669"/>
    <property type="project" value="InterPro"/>
</dbReference>
<comment type="caution">
    <text evidence="3">The sequence shown here is derived from an EMBL/GenBank/DDBJ whole genome shotgun (WGS) entry which is preliminary data.</text>
</comment>
<dbReference type="GO" id="GO:0007018">
    <property type="term" value="P:microtubule-based movement"/>
    <property type="evidence" value="ECO:0007669"/>
    <property type="project" value="InterPro"/>
</dbReference>
<evidence type="ECO:0000313" key="5">
    <source>
        <dbReference type="Proteomes" id="UP000681967"/>
    </source>
</evidence>
<dbReference type="EMBL" id="CAJOBI010087505">
    <property type="protein sequence ID" value="CAF4526209.1"/>
    <property type="molecule type" value="Genomic_DNA"/>
</dbReference>
<dbReference type="GO" id="GO:0051959">
    <property type="term" value="F:dynein light intermediate chain binding"/>
    <property type="evidence" value="ECO:0007669"/>
    <property type="project" value="InterPro"/>
</dbReference>
<dbReference type="Proteomes" id="UP000681720">
    <property type="component" value="Unassembled WGS sequence"/>
</dbReference>
<name>A0A8S2ZZI6_9BILA</name>
<evidence type="ECO:0000313" key="2">
    <source>
        <dbReference type="EMBL" id="CAF4526209.1"/>
    </source>
</evidence>
<dbReference type="EMBL" id="CAJOBJ010157991">
    <property type="protein sequence ID" value="CAF4834083.1"/>
    <property type="molecule type" value="Genomic_DNA"/>
</dbReference>
<protein>
    <recommendedName>
        <fullName evidence="1">Dynein heavy chain ATP-binding dynein motor region domain-containing protein</fullName>
    </recommendedName>
</protein>
<dbReference type="InterPro" id="IPR035706">
    <property type="entry name" value="AAA_9"/>
</dbReference>
<dbReference type="EMBL" id="CAJOBH010107348">
    <property type="protein sequence ID" value="CAF4643796.1"/>
    <property type="molecule type" value="Genomic_DNA"/>
</dbReference>